<evidence type="ECO:0000313" key="2">
    <source>
        <dbReference type="Proteomes" id="UP000215914"/>
    </source>
</evidence>
<reference evidence="1" key="1">
    <citation type="journal article" date="2017" name="Nature">
        <title>The sunflower genome provides insights into oil metabolism, flowering and Asterid evolution.</title>
        <authorList>
            <person name="Badouin H."/>
            <person name="Gouzy J."/>
            <person name="Grassa C.J."/>
            <person name="Murat F."/>
            <person name="Staton S.E."/>
            <person name="Cottret L."/>
            <person name="Lelandais-Briere C."/>
            <person name="Owens G.L."/>
            <person name="Carrere S."/>
            <person name="Mayjonade B."/>
            <person name="Legrand L."/>
            <person name="Gill N."/>
            <person name="Kane N.C."/>
            <person name="Bowers J.E."/>
            <person name="Hubner S."/>
            <person name="Bellec A."/>
            <person name="Berard A."/>
            <person name="Berges H."/>
            <person name="Blanchet N."/>
            <person name="Boniface M.C."/>
            <person name="Brunel D."/>
            <person name="Catrice O."/>
            <person name="Chaidir N."/>
            <person name="Claudel C."/>
            <person name="Donnadieu C."/>
            <person name="Faraut T."/>
            <person name="Fievet G."/>
            <person name="Helmstetter N."/>
            <person name="King M."/>
            <person name="Knapp S.J."/>
            <person name="Lai Z."/>
            <person name="Le Paslier M.C."/>
            <person name="Lippi Y."/>
            <person name="Lorenzon L."/>
            <person name="Mandel J.R."/>
            <person name="Marage G."/>
            <person name="Marchand G."/>
            <person name="Marquand E."/>
            <person name="Bret-Mestries E."/>
            <person name="Morien E."/>
            <person name="Nambeesan S."/>
            <person name="Nguyen T."/>
            <person name="Pegot-Espagnet P."/>
            <person name="Pouilly N."/>
            <person name="Raftis F."/>
            <person name="Sallet E."/>
            <person name="Schiex T."/>
            <person name="Thomas J."/>
            <person name="Vandecasteele C."/>
            <person name="Vares D."/>
            <person name="Vear F."/>
            <person name="Vautrin S."/>
            <person name="Crespi M."/>
            <person name="Mangin B."/>
            <person name="Burke J.M."/>
            <person name="Salse J."/>
            <person name="Munos S."/>
            <person name="Vincourt P."/>
            <person name="Rieseberg L.H."/>
            <person name="Langlade N.B."/>
        </authorList>
    </citation>
    <scope>NUCLEOTIDE SEQUENCE</scope>
    <source>
        <tissue evidence="1">Leaves</tissue>
    </source>
</reference>
<dbReference type="AlphaFoldDB" id="A0A9K3NRC8"/>
<organism evidence="1 2">
    <name type="scientific">Helianthus annuus</name>
    <name type="common">Common sunflower</name>
    <dbReference type="NCBI Taxonomy" id="4232"/>
    <lineage>
        <taxon>Eukaryota</taxon>
        <taxon>Viridiplantae</taxon>
        <taxon>Streptophyta</taxon>
        <taxon>Embryophyta</taxon>
        <taxon>Tracheophyta</taxon>
        <taxon>Spermatophyta</taxon>
        <taxon>Magnoliopsida</taxon>
        <taxon>eudicotyledons</taxon>
        <taxon>Gunneridae</taxon>
        <taxon>Pentapetalae</taxon>
        <taxon>asterids</taxon>
        <taxon>campanulids</taxon>
        <taxon>Asterales</taxon>
        <taxon>Asteraceae</taxon>
        <taxon>Asteroideae</taxon>
        <taxon>Heliantheae alliance</taxon>
        <taxon>Heliantheae</taxon>
        <taxon>Helianthus</taxon>
    </lineage>
</organism>
<proteinExistence type="predicted"/>
<keyword evidence="2" id="KW-1185">Reference proteome</keyword>
<name>A0A9K3NRC8_HELAN</name>
<dbReference type="EMBL" id="MNCJ02000319">
    <property type="protein sequence ID" value="KAF5809736.1"/>
    <property type="molecule type" value="Genomic_DNA"/>
</dbReference>
<accession>A0A9K3NRC8</accession>
<comment type="caution">
    <text evidence="1">The sequence shown here is derived from an EMBL/GenBank/DDBJ whole genome shotgun (WGS) entry which is preliminary data.</text>
</comment>
<reference evidence="1" key="2">
    <citation type="submission" date="2020-06" db="EMBL/GenBank/DDBJ databases">
        <title>Helianthus annuus Genome sequencing and assembly Release 2.</title>
        <authorList>
            <person name="Gouzy J."/>
            <person name="Langlade N."/>
            <person name="Munos S."/>
        </authorList>
    </citation>
    <scope>NUCLEOTIDE SEQUENCE</scope>
    <source>
        <tissue evidence="1">Leaves</tissue>
    </source>
</reference>
<dbReference type="Proteomes" id="UP000215914">
    <property type="component" value="Unassembled WGS sequence"/>
</dbReference>
<dbReference type="Gramene" id="mRNA:HanXRQr2_Chr04g0160871">
    <property type="protein sequence ID" value="CDS:HanXRQr2_Chr04g0160871.1"/>
    <property type="gene ID" value="HanXRQr2_Chr04g0160871"/>
</dbReference>
<sequence>MYARYTTLTSLRTRKTVSTNLKHKDNYKGSSPLSTIVTLLFGDPLCVPSASIL</sequence>
<gene>
    <name evidence="1" type="ORF">HanXRQr2_Chr04g0160871</name>
</gene>
<protein>
    <submittedName>
        <fullName evidence="1">Uncharacterized protein</fullName>
    </submittedName>
</protein>
<evidence type="ECO:0000313" key="1">
    <source>
        <dbReference type="EMBL" id="KAF5809736.1"/>
    </source>
</evidence>